<keyword evidence="4" id="KW-0808">Transferase</keyword>
<feature type="binding site" evidence="3">
    <location>
        <position position="41"/>
    </location>
    <ligand>
        <name>ATP</name>
        <dbReference type="ChEBI" id="CHEBI:30616"/>
    </ligand>
</feature>
<organism evidence="6 7">
    <name type="scientific">Paramecium sonneborni</name>
    <dbReference type="NCBI Taxonomy" id="65129"/>
    <lineage>
        <taxon>Eukaryota</taxon>
        <taxon>Sar</taxon>
        <taxon>Alveolata</taxon>
        <taxon>Ciliophora</taxon>
        <taxon>Intramacronucleata</taxon>
        <taxon>Oligohymenophorea</taxon>
        <taxon>Peniculida</taxon>
        <taxon>Parameciidae</taxon>
        <taxon>Paramecium</taxon>
    </lineage>
</organism>
<dbReference type="InterPro" id="IPR017441">
    <property type="entry name" value="Protein_kinase_ATP_BS"/>
</dbReference>
<keyword evidence="2 3" id="KW-0067">ATP-binding</keyword>
<feature type="domain" description="Protein kinase" evidence="5">
    <location>
        <begin position="14"/>
        <end position="276"/>
    </location>
</feature>
<evidence type="ECO:0000313" key="6">
    <source>
        <dbReference type="EMBL" id="CAD8059401.1"/>
    </source>
</evidence>
<evidence type="ECO:0000256" key="4">
    <source>
        <dbReference type="RuleBase" id="RU000304"/>
    </source>
</evidence>
<dbReference type="InterPro" id="IPR000719">
    <property type="entry name" value="Prot_kinase_dom"/>
</dbReference>
<dbReference type="InterPro" id="IPR008271">
    <property type="entry name" value="Ser/Thr_kinase_AS"/>
</dbReference>
<dbReference type="OrthoDB" id="7869584at2759"/>
<keyword evidence="4" id="KW-0418">Kinase</keyword>
<dbReference type="PROSITE" id="PS00108">
    <property type="entry name" value="PROTEIN_KINASE_ST"/>
    <property type="match status" value="1"/>
</dbReference>
<evidence type="ECO:0000256" key="3">
    <source>
        <dbReference type="PROSITE-ProRule" id="PRU10141"/>
    </source>
</evidence>
<accession>A0A8S1KYG1</accession>
<keyword evidence="1 3" id="KW-0547">Nucleotide-binding</keyword>
<dbReference type="AlphaFoldDB" id="A0A8S1KYG1"/>
<comment type="similarity">
    <text evidence="4">Belongs to the protein kinase superfamily.</text>
</comment>
<dbReference type="PROSITE" id="PS50011">
    <property type="entry name" value="PROTEIN_KINASE_DOM"/>
    <property type="match status" value="1"/>
</dbReference>
<dbReference type="Proteomes" id="UP000692954">
    <property type="component" value="Unassembled WGS sequence"/>
</dbReference>
<evidence type="ECO:0000256" key="1">
    <source>
        <dbReference type="ARBA" id="ARBA00022741"/>
    </source>
</evidence>
<sequence length="355" mass="41878">MFLNNYIKINDKQYTILEKIGEGSSGKVYKGQYLNQFYAIKQQEYLGEGEYEFYQHLNQPKESQKFRNLIQIYDVVKIDRFIYIVMELGESSLYDETVNNKIDKTNIRFIMQQIGSGIKQLHEDLNLAHRDLKPENILVQTIKSEITQETQQIFKLCDFGYVKNINNLKTKAIGTPYYIAPELLNNSNDLYNKKCDIWSFGQLIYELISGSLMFQGDTIQKIQNQILTITDGDIQNLIDKLLLEREYKELLKNMLKRNVKDRYDINQVLNCLKPKSRSQSRNTSVESKNYQNPAQISIRTTFQFQGQIIQKQQCPLMENKFNQNQCQFIQKTNNEQKRFPINNNFVPNDQKKLDF</sequence>
<reference evidence="6" key="1">
    <citation type="submission" date="2021-01" db="EMBL/GenBank/DDBJ databases">
        <authorList>
            <consortium name="Genoscope - CEA"/>
            <person name="William W."/>
        </authorList>
    </citation>
    <scope>NUCLEOTIDE SEQUENCE</scope>
</reference>
<evidence type="ECO:0000259" key="5">
    <source>
        <dbReference type="PROSITE" id="PS50011"/>
    </source>
</evidence>
<dbReference type="PROSITE" id="PS00107">
    <property type="entry name" value="PROTEIN_KINASE_ATP"/>
    <property type="match status" value="1"/>
</dbReference>
<dbReference type="GO" id="GO:0004674">
    <property type="term" value="F:protein serine/threonine kinase activity"/>
    <property type="evidence" value="ECO:0007669"/>
    <property type="project" value="UniProtKB-KW"/>
</dbReference>
<dbReference type="PANTHER" id="PTHR44167:SF24">
    <property type="entry name" value="SERINE_THREONINE-PROTEIN KINASE CHK2"/>
    <property type="match status" value="1"/>
</dbReference>
<dbReference type="GO" id="GO:0005634">
    <property type="term" value="C:nucleus"/>
    <property type="evidence" value="ECO:0007669"/>
    <property type="project" value="TreeGrafter"/>
</dbReference>
<dbReference type="Pfam" id="PF00069">
    <property type="entry name" value="Pkinase"/>
    <property type="match status" value="1"/>
</dbReference>
<gene>
    <name evidence="6" type="ORF">PSON_ATCC_30995.1.T0130224</name>
</gene>
<dbReference type="GO" id="GO:0005737">
    <property type="term" value="C:cytoplasm"/>
    <property type="evidence" value="ECO:0007669"/>
    <property type="project" value="TreeGrafter"/>
</dbReference>
<keyword evidence="4" id="KW-0723">Serine/threonine-protein kinase</keyword>
<dbReference type="GO" id="GO:0044773">
    <property type="term" value="P:mitotic DNA damage checkpoint signaling"/>
    <property type="evidence" value="ECO:0007669"/>
    <property type="project" value="TreeGrafter"/>
</dbReference>
<evidence type="ECO:0000313" key="7">
    <source>
        <dbReference type="Proteomes" id="UP000692954"/>
    </source>
</evidence>
<dbReference type="EMBL" id="CAJJDN010000013">
    <property type="protein sequence ID" value="CAD8059401.1"/>
    <property type="molecule type" value="Genomic_DNA"/>
</dbReference>
<dbReference type="SMART" id="SM00220">
    <property type="entry name" value="S_TKc"/>
    <property type="match status" value="1"/>
</dbReference>
<dbReference type="PANTHER" id="PTHR44167">
    <property type="entry name" value="OVARIAN-SPECIFIC SERINE/THREONINE-PROTEIN KINASE LOK-RELATED"/>
    <property type="match status" value="1"/>
</dbReference>
<evidence type="ECO:0000256" key="2">
    <source>
        <dbReference type="ARBA" id="ARBA00022840"/>
    </source>
</evidence>
<name>A0A8S1KYG1_9CILI</name>
<comment type="caution">
    <text evidence="6">The sequence shown here is derived from an EMBL/GenBank/DDBJ whole genome shotgun (WGS) entry which is preliminary data.</text>
</comment>
<keyword evidence="7" id="KW-1185">Reference proteome</keyword>
<proteinExistence type="inferred from homology"/>
<protein>
    <recommendedName>
        <fullName evidence="5">Protein kinase domain-containing protein</fullName>
    </recommendedName>
</protein>
<dbReference type="GO" id="GO:0005524">
    <property type="term" value="F:ATP binding"/>
    <property type="evidence" value="ECO:0007669"/>
    <property type="project" value="UniProtKB-UniRule"/>
</dbReference>